<evidence type="ECO:0000256" key="1">
    <source>
        <dbReference type="ARBA" id="ARBA00004922"/>
    </source>
</evidence>
<keyword evidence="13" id="KW-1185">Reference proteome</keyword>
<feature type="domain" description="Glycoside hydrolase family 2 catalytic" evidence="10">
    <location>
        <begin position="185"/>
        <end position="255"/>
    </location>
</feature>
<dbReference type="InterPro" id="IPR029489">
    <property type="entry name" value="OGT/SEC/SPY_C"/>
</dbReference>
<evidence type="ECO:0000256" key="3">
    <source>
        <dbReference type="ARBA" id="ARBA00011970"/>
    </source>
</evidence>
<evidence type="ECO:0000256" key="7">
    <source>
        <dbReference type="ARBA" id="ARBA00022803"/>
    </source>
</evidence>
<feature type="signal peptide" evidence="9">
    <location>
        <begin position="1"/>
        <end position="16"/>
    </location>
</feature>
<dbReference type="EC" id="2.4.1.255" evidence="3"/>
<evidence type="ECO:0000256" key="8">
    <source>
        <dbReference type="PROSITE-ProRule" id="PRU00339"/>
    </source>
</evidence>
<keyword evidence="5" id="KW-0808">Transferase</keyword>
<dbReference type="SUPFAM" id="SSF48452">
    <property type="entry name" value="TPR-like"/>
    <property type="match status" value="1"/>
</dbReference>
<sequence>MCLVLIIRRQFLITFPLCHLDFSGLQYNDPWAKEAVKHKPTFSDAYLNLGNVYKALGMATEAIVCYERALQSKPDYAMAFESSFVRLNSMSHSSSGIIQYFALKNLDVMDVNCQPKRSAYELPENKFIFACFNQLYRMDLEIFITWCNILKRVPNSALWLLRSPAAGEMRLRVWWIRGKDPSRVVHYEYWEAINSTFGLQGEFIWDWADQGLLKENANGSKYWAYGGDFGDTSNDLNFCLNGLIWRDQTPHPALNGDYYNFFA</sequence>
<evidence type="ECO:0000256" key="5">
    <source>
        <dbReference type="ARBA" id="ARBA00022679"/>
    </source>
</evidence>
<dbReference type="GO" id="GO:0004553">
    <property type="term" value="F:hydrolase activity, hydrolyzing O-glycosyl compounds"/>
    <property type="evidence" value="ECO:0007669"/>
    <property type="project" value="InterPro"/>
</dbReference>
<keyword evidence="4" id="KW-0328">Glycosyltransferase</keyword>
<feature type="domain" description="O-GlcNAc transferase C-terminal" evidence="11">
    <location>
        <begin position="116"/>
        <end position="174"/>
    </location>
</feature>
<dbReference type="EMBL" id="OX465084">
    <property type="protein sequence ID" value="CAI9298461.1"/>
    <property type="molecule type" value="Genomic_DNA"/>
</dbReference>
<evidence type="ECO:0000256" key="2">
    <source>
        <dbReference type="ARBA" id="ARBA00005386"/>
    </source>
</evidence>
<evidence type="ECO:0000256" key="9">
    <source>
        <dbReference type="SAM" id="SignalP"/>
    </source>
</evidence>
<evidence type="ECO:0000256" key="4">
    <source>
        <dbReference type="ARBA" id="ARBA00022676"/>
    </source>
</evidence>
<evidence type="ECO:0000313" key="13">
    <source>
        <dbReference type="Proteomes" id="UP001177003"/>
    </source>
</evidence>
<dbReference type="AlphaFoldDB" id="A0AA35ZTH8"/>
<dbReference type="PANTHER" id="PTHR44366:SF1">
    <property type="entry name" value="UDP-N-ACETYLGLUCOSAMINE--PEPTIDE N-ACETYLGLUCOSAMINYLTRANSFERASE 110 KDA SUBUNIT"/>
    <property type="match status" value="1"/>
</dbReference>
<dbReference type="Pfam" id="PF13844">
    <property type="entry name" value="Glyco_transf_41"/>
    <property type="match status" value="1"/>
</dbReference>
<keyword evidence="9" id="KW-0732">Signal</keyword>
<dbReference type="GO" id="GO:0097363">
    <property type="term" value="F:protein O-acetylglucosaminyltransferase activity"/>
    <property type="evidence" value="ECO:0007669"/>
    <property type="project" value="UniProtKB-EC"/>
</dbReference>
<feature type="chain" id="PRO_5041312604" description="protein O-GlcNAc transferase" evidence="9">
    <location>
        <begin position="17"/>
        <end position="263"/>
    </location>
</feature>
<dbReference type="InterPro" id="IPR019734">
    <property type="entry name" value="TPR_rpt"/>
</dbReference>
<dbReference type="InterPro" id="IPR017853">
    <property type="entry name" value="GH"/>
</dbReference>
<evidence type="ECO:0000256" key="6">
    <source>
        <dbReference type="ARBA" id="ARBA00022737"/>
    </source>
</evidence>
<dbReference type="InterPro" id="IPR006103">
    <property type="entry name" value="Glyco_hydro_2_cat"/>
</dbReference>
<reference evidence="12" key="1">
    <citation type="submission" date="2023-04" db="EMBL/GenBank/DDBJ databases">
        <authorList>
            <person name="Vijverberg K."/>
            <person name="Xiong W."/>
            <person name="Schranz E."/>
        </authorList>
    </citation>
    <scope>NUCLEOTIDE SEQUENCE</scope>
</reference>
<dbReference type="Gene3D" id="3.20.20.80">
    <property type="entry name" value="Glycosidases"/>
    <property type="match status" value="1"/>
</dbReference>
<evidence type="ECO:0000313" key="12">
    <source>
        <dbReference type="EMBL" id="CAI9298461.1"/>
    </source>
</evidence>
<dbReference type="GO" id="GO:0005975">
    <property type="term" value="P:carbohydrate metabolic process"/>
    <property type="evidence" value="ECO:0007669"/>
    <property type="project" value="InterPro"/>
</dbReference>
<keyword evidence="7 8" id="KW-0802">TPR repeat</keyword>
<evidence type="ECO:0000259" key="10">
    <source>
        <dbReference type="Pfam" id="PF02836"/>
    </source>
</evidence>
<protein>
    <recommendedName>
        <fullName evidence="3">protein O-GlcNAc transferase</fullName>
        <ecNumber evidence="3">2.4.1.255</ecNumber>
    </recommendedName>
</protein>
<dbReference type="PROSITE" id="PS50293">
    <property type="entry name" value="TPR_REGION"/>
    <property type="match status" value="1"/>
</dbReference>
<dbReference type="PROSITE" id="PS50005">
    <property type="entry name" value="TPR"/>
    <property type="match status" value="1"/>
</dbReference>
<organism evidence="12 13">
    <name type="scientific">Lactuca saligna</name>
    <name type="common">Willowleaf lettuce</name>
    <dbReference type="NCBI Taxonomy" id="75948"/>
    <lineage>
        <taxon>Eukaryota</taxon>
        <taxon>Viridiplantae</taxon>
        <taxon>Streptophyta</taxon>
        <taxon>Embryophyta</taxon>
        <taxon>Tracheophyta</taxon>
        <taxon>Spermatophyta</taxon>
        <taxon>Magnoliopsida</taxon>
        <taxon>eudicotyledons</taxon>
        <taxon>Gunneridae</taxon>
        <taxon>Pentapetalae</taxon>
        <taxon>asterids</taxon>
        <taxon>campanulids</taxon>
        <taxon>Asterales</taxon>
        <taxon>Asteraceae</taxon>
        <taxon>Cichorioideae</taxon>
        <taxon>Cichorieae</taxon>
        <taxon>Lactucinae</taxon>
        <taxon>Lactuca</taxon>
    </lineage>
</organism>
<evidence type="ECO:0000259" key="11">
    <source>
        <dbReference type="Pfam" id="PF13844"/>
    </source>
</evidence>
<comment type="similarity">
    <text evidence="2">Belongs to the glycosyltransferase 41 family. O-GlcNAc transferase subfamily.</text>
</comment>
<feature type="repeat" description="TPR" evidence="8">
    <location>
        <begin position="43"/>
        <end position="76"/>
    </location>
</feature>
<keyword evidence="6" id="KW-0677">Repeat</keyword>
<name>A0AA35ZTH8_LACSI</name>
<proteinExistence type="inferred from homology"/>
<dbReference type="InterPro" id="IPR011990">
    <property type="entry name" value="TPR-like_helical_dom_sf"/>
</dbReference>
<dbReference type="GO" id="GO:0006493">
    <property type="term" value="P:protein O-linked glycosylation"/>
    <property type="evidence" value="ECO:0007669"/>
    <property type="project" value="InterPro"/>
</dbReference>
<dbReference type="SUPFAM" id="SSF51445">
    <property type="entry name" value="(Trans)glycosidases"/>
    <property type="match status" value="1"/>
</dbReference>
<dbReference type="Proteomes" id="UP001177003">
    <property type="component" value="Chromosome 8"/>
</dbReference>
<dbReference type="Pfam" id="PF02836">
    <property type="entry name" value="Glyco_hydro_2_C"/>
    <property type="match status" value="1"/>
</dbReference>
<dbReference type="InterPro" id="IPR037919">
    <property type="entry name" value="OGT"/>
</dbReference>
<accession>A0AA35ZTH8</accession>
<gene>
    <name evidence="12" type="ORF">LSALG_LOCUS37224</name>
</gene>
<dbReference type="SMART" id="SM00028">
    <property type="entry name" value="TPR"/>
    <property type="match status" value="1"/>
</dbReference>
<dbReference type="Pfam" id="PF00515">
    <property type="entry name" value="TPR_1"/>
    <property type="match status" value="1"/>
</dbReference>
<comment type="pathway">
    <text evidence="1">Protein modification; protein glycosylation.</text>
</comment>
<dbReference type="PANTHER" id="PTHR44366">
    <property type="entry name" value="UDP-N-ACETYLGLUCOSAMINE--PEPTIDE N-ACETYLGLUCOSAMINYLTRANSFERASE 110 KDA SUBUNIT"/>
    <property type="match status" value="1"/>
</dbReference>
<dbReference type="Gene3D" id="1.25.40.10">
    <property type="entry name" value="Tetratricopeptide repeat domain"/>
    <property type="match status" value="1"/>
</dbReference>